<proteinExistence type="predicted"/>
<protein>
    <submittedName>
        <fullName evidence="1">Uncharacterized protein</fullName>
    </submittedName>
</protein>
<accession>A0AC61L571</accession>
<organism evidence="1 2">
    <name type="scientific">Candidatus Methanogaster sp</name>
    <dbReference type="NCBI Taxonomy" id="3386292"/>
    <lineage>
        <taxon>Archaea</taxon>
        <taxon>Methanobacteriati</taxon>
        <taxon>Methanobacteriota</taxon>
        <taxon>Stenosarchaea group</taxon>
        <taxon>Methanomicrobia</taxon>
        <taxon>Methanosarcinales</taxon>
        <taxon>ANME-2 cluster</taxon>
        <taxon>Candidatus Methanogasteraceae</taxon>
        <taxon>Candidatus Methanogaster</taxon>
    </lineage>
</organism>
<gene>
    <name evidence="1" type="ORF">C4B59_02100</name>
</gene>
<reference evidence="1" key="1">
    <citation type="submission" date="2018-01" db="EMBL/GenBank/DDBJ databases">
        <authorList>
            <person name="Krukenberg V."/>
        </authorList>
    </citation>
    <scope>NUCLEOTIDE SEQUENCE</scope>
    <source>
        <strain evidence="1">E20ANME2</strain>
    </source>
</reference>
<name>A0AC61L571_9EURY</name>
<comment type="caution">
    <text evidence="1">The sequence shown here is derived from an EMBL/GenBank/DDBJ whole genome shotgun (WGS) entry which is preliminary data.</text>
</comment>
<evidence type="ECO:0000313" key="2">
    <source>
        <dbReference type="Proteomes" id="UP000248329"/>
    </source>
</evidence>
<evidence type="ECO:0000313" key="1">
    <source>
        <dbReference type="EMBL" id="PXF61674.1"/>
    </source>
</evidence>
<dbReference type="Proteomes" id="UP000248329">
    <property type="component" value="Unassembled WGS sequence"/>
</dbReference>
<sequence length="440" mass="50307">MDERELIEILNPFNFWRASPFTGITRPKYLNELHRLTSTGQVVVVTGVRRSGKTTILVQFIHHLIESKNVQASQTLYANLEDPRLPVNDGPSLLDELMASHQAFVDPQGLRYLILDEVQRLPDWERWVRIQQEINPGLHIIVSGSSAELLSKELATLLTGRHLDLEVFPLDFSEYLRFHGIDPDDPLADAGRIKSLSSEYISASTFPAVVLTPEPDLKERMVQQIYRDIINHDVARRYEVREIEKLEAVATTFVASVPGPVTLNGTRRALGNRVSLDSIERYSRYLEEPYLLFFLNTHSFSEGKRKRSPRKVYAVDSGILMTVSHRFSKDRGKLLENAVFLDLRRSGCEMYRLMDKKEVDFLVWKGTAPVALINACLDVSNADTKKREVDGLRNGMRKFDMDRALVVTLNHSETISVEEGVVEFLPYRNWALQKGRNQLD</sequence>
<dbReference type="EMBL" id="PQXF01000003">
    <property type="protein sequence ID" value="PXF61674.1"/>
    <property type="molecule type" value="Genomic_DNA"/>
</dbReference>